<accession>A0A9Q9UVN1</accession>
<name>A0A9Q9UVN1_MOOP1</name>
<sequence>MAYLSIMPYPSIIVLVLREQGTADLGIGKEREVWEVWEMGRWGDGEMGRGKKI</sequence>
<dbReference type="EMBL" id="CP017708">
    <property type="protein sequence ID" value="WAN68986.1"/>
    <property type="molecule type" value="Genomic_DNA"/>
</dbReference>
<proteinExistence type="predicted"/>
<organism evidence="1">
    <name type="scientific">Moorena producens (strain JHB)</name>
    <dbReference type="NCBI Taxonomy" id="1454205"/>
    <lineage>
        <taxon>Bacteria</taxon>
        <taxon>Bacillati</taxon>
        <taxon>Cyanobacteriota</taxon>
        <taxon>Cyanophyceae</taxon>
        <taxon>Coleofasciculales</taxon>
        <taxon>Coleofasciculaceae</taxon>
        <taxon>Moorena</taxon>
    </lineage>
</organism>
<reference evidence="1" key="2">
    <citation type="submission" date="2022-10" db="EMBL/GenBank/DDBJ databases">
        <authorList>
            <person name="Ngo T.-E."/>
        </authorList>
    </citation>
    <scope>NUCLEOTIDE SEQUENCE</scope>
    <source>
        <strain evidence="1">JHB</strain>
    </source>
</reference>
<evidence type="ECO:0000313" key="1">
    <source>
        <dbReference type="EMBL" id="WAN68986.1"/>
    </source>
</evidence>
<gene>
    <name evidence="1" type="ORF">BJP36_42245</name>
</gene>
<dbReference type="Proteomes" id="UP000176944">
    <property type="component" value="Chromosome"/>
</dbReference>
<reference evidence="1" key="1">
    <citation type="journal article" date="2017" name="Proc. Natl. Acad. Sci. U.S.A.">
        <title>Comparative genomics uncovers the prolific and distinctive metabolic potential of the cyanobacterial genus Moorea.</title>
        <authorList>
            <person name="Leao T."/>
            <person name="Castelao G."/>
            <person name="Korobeynikov A."/>
            <person name="Monroe E.A."/>
            <person name="Podell S."/>
            <person name="Glukhov E."/>
            <person name="Allen E.E."/>
            <person name="Gerwick W.H."/>
            <person name="Gerwick L."/>
        </authorList>
    </citation>
    <scope>NUCLEOTIDE SEQUENCE</scope>
    <source>
        <strain evidence="1">JHB</strain>
    </source>
</reference>
<protein>
    <submittedName>
        <fullName evidence="1">Uncharacterized protein</fullName>
    </submittedName>
</protein>
<dbReference type="AlphaFoldDB" id="A0A9Q9UVN1"/>